<organism evidence="2 3">
    <name type="scientific">Pleurodeles waltl</name>
    <name type="common">Iberian ribbed newt</name>
    <dbReference type="NCBI Taxonomy" id="8319"/>
    <lineage>
        <taxon>Eukaryota</taxon>
        <taxon>Metazoa</taxon>
        <taxon>Chordata</taxon>
        <taxon>Craniata</taxon>
        <taxon>Vertebrata</taxon>
        <taxon>Euteleostomi</taxon>
        <taxon>Amphibia</taxon>
        <taxon>Batrachia</taxon>
        <taxon>Caudata</taxon>
        <taxon>Salamandroidea</taxon>
        <taxon>Salamandridae</taxon>
        <taxon>Pleurodelinae</taxon>
        <taxon>Pleurodeles</taxon>
    </lineage>
</organism>
<dbReference type="EMBL" id="JANPWB010000006">
    <property type="protein sequence ID" value="KAJ1181545.1"/>
    <property type="molecule type" value="Genomic_DNA"/>
</dbReference>
<comment type="caution">
    <text evidence="2">The sequence shown here is derived from an EMBL/GenBank/DDBJ whole genome shotgun (WGS) entry which is preliminary data.</text>
</comment>
<keyword evidence="3" id="KW-1185">Reference proteome</keyword>
<feature type="region of interest" description="Disordered" evidence="1">
    <location>
        <begin position="23"/>
        <end position="75"/>
    </location>
</feature>
<evidence type="ECO:0000313" key="3">
    <source>
        <dbReference type="Proteomes" id="UP001066276"/>
    </source>
</evidence>
<dbReference type="Proteomes" id="UP001066276">
    <property type="component" value="Chromosome 3_2"/>
</dbReference>
<evidence type="ECO:0000256" key="1">
    <source>
        <dbReference type="SAM" id="MobiDB-lite"/>
    </source>
</evidence>
<name>A0AAV7TZ95_PLEWA</name>
<sequence>MGPASSAEISALMAMSVLRDHEYGPFTSFDSSESFPGPSTQTRETSPSASTHDPDSDLTQDEPKPAGKRKRKSLNLQDDVLGPRISGIEERMISVKIQLLV</sequence>
<protein>
    <submittedName>
        <fullName evidence="2">Uncharacterized protein</fullName>
    </submittedName>
</protein>
<gene>
    <name evidence="2" type="ORF">NDU88_006751</name>
</gene>
<dbReference type="AlphaFoldDB" id="A0AAV7TZ95"/>
<proteinExistence type="predicted"/>
<accession>A0AAV7TZ95</accession>
<feature type="compositionally biased region" description="Polar residues" evidence="1">
    <location>
        <begin position="28"/>
        <end position="51"/>
    </location>
</feature>
<reference evidence="2" key="1">
    <citation type="journal article" date="2022" name="bioRxiv">
        <title>Sequencing and chromosome-scale assembly of the giantPleurodeles waltlgenome.</title>
        <authorList>
            <person name="Brown T."/>
            <person name="Elewa A."/>
            <person name="Iarovenko S."/>
            <person name="Subramanian E."/>
            <person name="Araus A.J."/>
            <person name="Petzold A."/>
            <person name="Susuki M."/>
            <person name="Suzuki K.-i.T."/>
            <person name="Hayashi T."/>
            <person name="Toyoda A."/>
            <person name="Oliveira C."/>
            <person name="Osipova E."/>
            <person name="Leigh N.D."/>
            <person name="Simon A."/>
            <person name="Yun M.H."/>
        </authorList>
    </citation>
    <scope>NUCLEOTIDE SEQUENCE</scope>
    <source>
        <strain evidence="2">20211129_DDA</strain>
        <tissue evidence="2">Liver</tissue>
    </source>
</reference>
<evidence type="ECO:0000313" key="2">
    <source>
        <dbReference type="EMBL" id="KAJ1181545.1"/>
    </source>
</evidence>